<dbReference type="STRING" id="79200.A0A162ALD7"/>
<feature type="region of interest" description="Disordered" evidence="1">
    <location>
        <begin position="318"/>
        <end position="350"/>
    </location>
</feature>
<protein>
    <submittedName>
        <fullName evidence="2">Uncharacterized protein</fullName>
    </submittedName>
</protein>
<name>A0A162ALD7_DAUCS</name>
<sequence>MGTSSNESDHASSPKVSEHETRTNGDLEESSPIAAANELNSVTSSKNLDTSSSSLSHSPLPDSPVEHPHNTTTPSQTEVEGNDNLDSNLDTGYEHEIPTAESPASTPDDEMLLFTLDSGDDKENHEIYNAYVALSTLSPELTDSTLELGSNAPTTSPPTQVMERPSGSKYRIPSSVFARSMSNTPDWSCASNESLFSIRMGNMSFRTDDFWKSGEIGLKSAELEMIKNGDSFMLRSEELGFSRELEMQSGDLGIANGGLGTGTSHLELIPGEPVTTTEPFMSSQMFSYSQTPNMATSNSGKTAELGVAIETMKEVIREAADHRSKNSISDGSVAGTTNNRSSTESFAFSS</sequence>
<feature type="compositionally biased region" description="Basic and acidic residues" evidence="1">
    <location>
        <begin position="7"/>
        <end position="25"/>
    </location>
</feature>
<dbReference type="EMBL" id="LNRQ01000003">
    <property type="protein sequence ID" value="KZN02803.1"/>
    <property type="molecule type" value="Genomic_DNA"/>
</dbReference>
<evidence type="ECO:0000256" key="1">
    <source>
        <dbReference type="SAM" id="MobiDB-lite"/>
    </source>
</evidence>
<organism evidence="2">
    <name type="scientific">Daucus carota subsp. sativus</name>
    <name type="common">Carrot</name>
    <dbReference type="NCBI Taxonomy" id="79200"/>
    <lineage>
        <taxon>Eukaryota</taxon>
        <taxon>Viridiplantae</taxon>
        <taxon>Streptophyta</taxon>
        <taxon>Embryophyta</taxon>
        <taxon>Tracheophyta</taxon>
        <taxon>Spermatophyta</taxon>
        <taxon>Magnoliopsida</taxon>
        <taxon>eudicotyledons</taxon>
        <taxon>Gunneridae</taxon>
        <taxon>Pentapetalae</taxon>
        <taxon>asterids</taxon>
        <taxon>campanulids</taxon>
        <taxon>Apiales</taxon>
        <taxon>Apiaceae</taxon>
        <taxon>Apioideae</taxon>
        <taxon>Scandiceae</taxon>
        <taxon>Daucinae</taxon>
        <taxon>Daucus</taxon>
        <taxon>Daucus sect. Daucus</taxon>
    </lineage>
</organism>
<gene>
    <name evidence="2" type="ORF">DCAR_011559</name>
</gene>
<comment type="caution">
    <text evidence="2">The sequence shown here is derived from an EMBL/GenBank/DDBJ whole genome shotgun (WGS) entry which is preliminary data.</text>
</comment>
<dbReference type="AlphaFoldDB" id="A0A162ALD7"/>
<evidence type="ECO:0000313" key="2">
    <source>
        <dbReference type="EMBL" id="KZN02803.1"/>
    </source>
</evidence>
<feature type="compositionally biased region" description="Low complexity" evidence="1">
    <location>
        <begin position="41"/>
        <end position="60"/>
    </location>
</feature>
<accession>A0A162ALD7</accession>
<dbReference type="Gramene" id="KZN02803">
    <property type="protein sequence ID" value="KZN02803"/>
    <property type="gene ID" value="DCAR_011559"/>
</dbReference>
<feature type="compositionally biased region" description="Polar residues" evidence="1">
    <location>
        <begin position="70"/>
        <end position="90"/>
    </location>
</feature>
<reference evidence="2" key="1">
    <citation type="journal article" date="2016" name="Nat. Genet.">
        <title>A high-quality carrot genome assembly provides new insights into carotenoid accumulation and asterid genome evolution.</title>
        <authorList>
            <person name="Iorizzo M."/>
            <person name="Ellison S."/>
            <person name="Senalik D."/>
            <person name="Zeng P."/>
            <person name="Satapoomin P."/>
            <person name="Huang J."/>
            <person name="Bowman M."/>
            <person name="Iovene M."/>
            <person name="Sanseverino W."/>
            <person name="Cavagnaro P."/>
            <person name="Yildiz M."/>
            <person name="Macko-Podgorni A."/>
            <person name="Moranska E."/>
            <person name="Grzebelus E."/>
            <person name="Grzebelus D."/>
            <person name="Ashrafi H."/>
            <person name="Zheng Z."/>
            <person name="Cheng S."/>
            <person name="Spooner D."/>
            <person name="Van Deynze A."/>
            <person name="Simon P."/>
        </authorList>
    </citation>
    <scope>NUCLEOTIDE SEQUENCE [LARGE SCALE GENOMIC DNA]</scope>
    <source>
        <tissue evidence="2">Leaf</tissue>
    </source>
</reference>
<proteinExistence type="predicted"/>
<feature type="region of interest" description="Disordered" evidence="1">
    <location>
        <begin position="1"/>
        <end position="112"/>
    </location>
</feature>
<dbReference type="PANTHER" id="PTHR33673:SF38">
    <property type="entry name" value="CHROMODOMAIN-HELICASE-DNA-BINDING PROTEIN 7-LIKE"/>
    <property type="match status" value="1"/>
</dbReference>
<dbReference type="PANTHER" id="PTHR33673">
    <property type="entry name" value="SUPPRESSOR SRP40-LIKE PROTEIN"/>
    <property type="match status" value="1"/>
</dbReference>
<feature type="compositionally biased region" description="Polar residues" evidence="1">
    <location>
        <begin position="326"/>
        <end position="350"/>
    </location>
</feature>